<evidence type="ECO:0000313" key="2">
    <source>
        <dbReference type="Proteomes" id="UP001163324"/>
    </source>
</evidence>
<gene>
    <name evidence="1" type="ORF">N3K66_005347</name>
</gene>
<reference evidence="1" key="1">
    <citation type="submission" date="2022-10" db="EMBL/GenBank/DDBJ databases">
        <title>Complete Genome of Trichothecium roseum strain YXFP-22015, a Plant Pathogen Isolated from Citrus.</title>
        <authorList>
            <person name="Wang Y."/>
            <person name="Zhu L."/>
        </authorList>
    </citation>
    <scope>NUCLEOTIDE SEQUENCE</scope>
    <source>
        <strain evidence="1">YXFP-22015</strain>
    </source>
</reference>
<sequence>MKSEAVVQSALDKASQGRTTITIAHRLSTVRNADKIILLANGKVVEQGNHDDLMSKEGAYYHFVSTQQCQSTNGQGNIPPDDDKSSIRNVPSPDDQLRISKDGSRPTSPHSSMMEASSHDTNGEGESPPNDTRHSFWTLVRFVFGFGKPEMYLISITLLLCIIGGLATPVQSIFFAKQLTTLSHMELPGSNRWQVRHDSNFWSLMLLMLGLVSLAAYAIQSVLFAFTAEALVRRVKRETMRYILRQDICFFDLGINSSGVLTAFPALETTQLTNMSGANLGSIMTSLSIIVGGISLSLAIGADVERQRKSSLISVAKSGAVYSASQSLIFLCLGLSFWYGSRLMVNMEYDIFQFFVCLMSVIFGAQSAGMMLTFIPDIVKAKDSAARLKTLYDRQPAIDTWDDAHHHHHHHHHHSSPSTSKGKRLEFRNVHFRYPTRPDKAVLRGLSFVVEPGQRVGLVGASGCGKSTIISLLERFYDVASGKITIDGLDITKMNVADYRSHFSLVGQEPTLFQGTIRDNIRLGASSGSNASDAAVEQACREANIYDFIVSLPSGFDTDIGASGGLLSGGQKQRIAIARALVRNPGILLLDKATSALDSQSELAVQSSLSRLSRACTTITVAHRLSSVISADKILVMDDGRIAEAGTHRELMALGGRYAELYKLQSPES</sequence>
<organism evidence="1 2">
    <name type="scientific">Trichothecium roseum</name>
    <dbReference type="NCBI Taxonomy" id="47278"/>
    <lineage>
        <taxon>Eukaryota</taxon>
        <taxon>Fungi</taxon>
        <taxon>Dikarya</taxon>
        <taxon>Ascomycota</taxon>
        <taxon>Pezizomycotina</taxon>
        <taxon>Sordariomycetes</taxon>
        <taxon>Hypocreomycetidae</taxon>
        <taxon>Hypocreales</taxon>
        <taxon>Hypocreales incertae sedis</taxon>
        <taxon>Trichothecium</taxon>
    </lineage>
</organism>
<protein>
    <submittedName>
        <fullName evidence="1">Uncharacterized protein</fullName>
    </submittedName>
</protein>
<dbReference type="EMBL" id="CM047944">
    <property type="protein sequence ID" value="KAI9898886.1"/>
    <property type="molecule type" value="Genomic_DNA"/>
</dbReference>
<name>A0ACC0UY35_9HYPO</name>
<accession>A0ACC0UY35</accession>
<comment type="caution">
    <text evidence="1">The sequence shown here is derived from an EMBL/GenBank/DDBJ whole genome shotgun (WGS) entry which is preliminary data.</text>
</comment>
<evidence type="ECO:0000313" key="1">
    <source>
        <dbReference type="EMBL" id="KAI9898886.1"/>
    </source>
</evidence>
<proteinExistence type="predicted"/>
<keyword evidence="2" id="KW-1185">Reference proteome</keyword>
<dbReference type="Proteomes" id="UP001163324">
    <property type="component" value="Chromosome 5"/>
</dbReference>